<evidence type="ECO:0000256" key="1">
    <source>
        <dbReference type="ARBA" id="ARBA00004651"/>
    </source>
</evidence>
<gene>
    <name evidence="9" type="ordered locus">Spiaf_2516</name>
</gene>
<evidence type="ECO:0000256" key="2">
    <source>
        <dbReference type="ARBA" id="ARBA00022448"/>
    </source>
</evidence>
<dbReference type="CDD" id="cd06261">
    <property type="entry name" value="TM_PBP2"/>
    <property type="match status" value="1"/>
</dbReference>
<feature type="transmembrane region" description="Helical" evidence="7">
    <location>
        <begin position="12"/>
        <end position="32"/>
    </location>
</feature>
<evidence type="ECO:0000256" key="4">
    <source>
        <dbReference type="ARBA" id="ARBA00022692"/>
    </source>
</evidence>
<evidence type="ECO:0000259" key="8">
    <source>
        <dbReference type="PROSITE" id="PS50928"/>
    </source>
</evidence>
<feature type="transmembrane region" description="Helical" evidence="7">
    <location>
        <begin position="109"/>
        <end position="130"/>
    </location>
</feature>
<dbReference type="Gene3D" id="1.10.3720.10">
    <property type="entry name" value="MetI-like"/>
    <property type="match status" value="1"/>
</dbReference>
<keyword evidence="3" id="KW-1003">Cell membrane</keyword>
<evidence type="ECO:0000256" key="3">
    <source>
        <dbReference type="ARBA" id="ARBA00022475"/>
    </source>
</evidence>
<comment type="similarity">
    <text evidence="7">Belongs to the binding-protein-dependent transport system permease family.</text>
</comment>
<comment type="subcellular location">
    <subcellularLocation>
        <location evidence="1 7">Cell membrane</location>
        <topology evidence="1 7">Multi-pass membrane protein</topology>
    </subcellularLocation>
</comment>
<dbReference type="Pfam" id="PF00528">
    <property type="entry name" value="BPD_transp_1"/>
    <property type="match status" value="1"/>
</dbReference>
<keyword evidence="9" id="KW-0762">Sugar transport</keyword>
<feature type="transmembrane region" description="Helical" evidence="7">
    <location>
        <begin position="74"/>
        <end position="97"/>
    </location>
</feature>
<feature type="transmembrane region" description="Helical" evidence="7">
    <location>
        <begin position="272"/>
        <end position="291"/>
    </location>
</feature>
<proteinExistence type="inferred from homology"/>
<dbReference type="eggNOG" id="COG1175">
    <property type="taxonomic scope" value="Bacteria"/>
</dbReference>
<dbReference type="EMBL" id="CP003282">
    <property type="protein sequence ID" value="AFG38546.1"/>
    <property type="molecule type" value="Genomic_DNA"/>
</dbReference>
<dbReference type="KEGG" id="sfc:Spiaf_2516"/>
<dbReference type="InterPro" id="IPR051393">
    <property type="entry name" value="ABC_transporter_permease"/>
</dbReference>
<dbReference type="AlphaFoldDB" id="H9UM03"/>
<sequence>MDALSRQRRFAQLQAMLLVLPAMAAVGMFLYYPLVLNSVYSMFEMEFTTSIAAERFVGLQQYLQAVTNPQLLRVILFTLGFSLVVVILDLTLGMLLALASFAVPPKTRWLLRSMIVIPWAIPPVIQAAMWRWLLNSDVGPVADLLVRSGLVAEAPLFLARPWPAMVSLATAFSWKGASITAFFFMGGLAMIPQEYREAARIDGAGPLHRFFRITLPLLLPVVFVALLYRGQDAVRVFDLVYGMTGGGPGTATDTLSSFAYAAYFRYSRYGQASAYAVLTFLLVALPGVLLIRRAVDRFAFRRTA</sequence>
<keyword evidence="6 7" id="KW-0472">Membrane</keyword>
<dbReference type="PROSITE" id="PS50928">
    <property type="entry name" value="ABC_TM1"/>
    <property type="match status" value="1"/>
</dbReference>
<accession>H9UM03</accession>
<keyword evidence="4 7" id="KW-0812">Transmembrane</keyword>
<organism evidence="9 10">
    <name type="scientific">Spirochaeta africana (strain ATCC 700263 / DSM 8902 / Z-7692)</name>
    <dbReference type="NCBI Taxonomy" id="889378"/>
    <lineage>
        <taxon>Bacteria</taxon>
        <taxon>Pseudomonadati</taxon>
        <taxon>Spirochaetota</taxon>
        <taxon>Spirochaetia</taxon>
        <taxon>Spirochaetales</taxon>
        <taxon>Spirochaetaceae</taxon>
        <taxon>Spirochaeta</taxon>
    </lineage>
</organism>
<feature type="transmembrane region" description="Helical" evidence="7">
    <location>
        <begin position="164"/>
        <end position="189"/>
    </location>
</feature>
<evidence type="ECO:0000256" key="6">
    <source>
        <dbReference type="ARBA" id="ARBA00023136"/>
    </source>
</evidence>
<dbReference type="GO" id="GO:0055085">
    <property type="term" value="P:transmembrane transport"/>
    <property type="evidence" value="ECO:0007669"/>
    <property type="project" value="InterPro"/>
</dbReference>
<evidence type="ECO:0000256" key="7">
    <source>
        <dbReference type="RuleBase" id="RU363032"/>
    </source>
</evidence>
<dbReference type="PATRIC" id="fig|889378.3.peg.2492"/>
<dbReference type="SUPFAM" id="SSF161098">
    <property type="entry name" value="MetI-like"/>
    <property type="match status" value="1"/>
</dbReference>
<dbReference type="InterPro" id="IPR035906">
    <property type="entry name" value="MetI-like_sf"/>
</dbReference>
<name>H9UM03_SPIAZ</name>
<dbReference type="HOGENOM" id="CLU_016047_0_3_12"/>
<dbReference type="GO" id="GO:0005886">
    <property type="term" value="C:plasma membrane"/>
    <property type="evidence" value="ECO:0007669"/>
    <property type="project" value="UniProtKB-SubCell"/>
</dbReference>
<reference evidence="10" key="1">
    <citation type="journal article" date="2013" name="Stand. Genomic Sci.">
        <title>Complete genome sequence of the halophilic bacterium Spirochaeta africana type strain (Z-7692(T)) from the alkaline Lake Magadi in the East African Rift.</title>
        <authorList>
            <person name="Liolos K."/>
            <person name="Abt B."/>
            <person name="Scheuner C."/>
            <person name="Teshima H."/>
            <person name="Held B."/>
            <person name="Lapidus A."/>
            <person name="Nolan M."/>
            <person name="Lucas S."/>
            <person name="Deshpande S."/>
            <person name="Cheng J.F."/>
            <person name="Tapia R."/>
            <person name="Goodwin L.A."/>
            <person name="Pitluck S."/>
            <person name="Pagani I."/>
            <person name="Ivanova N."/>
            <person name="Mavromatis K."/>
            <person name="Mikhailova N."/>
            <person name="Huntemann M."/>
            <person name="Pati A."/>
            <person name="Chen A."/>
            <person name="Palaniappan K."/>
            <person name="Land M."/>
            <person name="Rohde M."/>
            <person name="Tindall B.J."/>
            <person name="Detter J.C."/>
            <person name="Goker M."/>
            <person name="Bristow J."/>
            <person name="Eisen J.A."/>
            <person name="Markowitz V."/>
            <person name="Hugenholtz P."/>
            <person name="Woyke T."/>
            <person name="Klenk H.P."/>
            <person name="Kyrpides N.C."/>
        </authorList>
    </citation>
    <scope>NUCLEOTIDE SEQUENCE</scope>
    <source>
        <strain evidence="10">ATCC 700263 / DSM 8902 / Z-7692</strain>
    </source>
</reference>
<evidence type="ECO:0000313" key="10">
    <source>
        <dbReference type="Proteomes" id="UP000007383"/>
    </source>
</evidence>
<keyword evidence="10" id="KW-1185">Reference proteome</keyword>
<keyword evidence="2 7" id="KW-0813">Transport</keyword>
<dbReference type="PANTHER" id="PTHR30193">
    <property type="entry name" value="ABC TRANSPORTER PERMEASE PROTEIN"/>
    <property type="match status" value="1"/>
</dbReference>
<protein>
    <submittedName>
        <fullName evidence="9">Permease component of ABC-type sugar transporter</fullName>
    </submittedName>
</protein>
<keyword evidence="5 7" id="KW-1133">Transmembrane helix</keyword>
<dbReference type="Proteomes" id="UP000007383">
    <property type="component" value="Chromosome"/>
</dbReference>
<dbReference type="RefSeq" id="WP_014456528.1">
    <property type="nucleotide sequence ID" value="NC_017098.1"/>
</dbReference>
<dbReference type="STRING" id="889378.Spiaf_2516"/>
<dbReference type="OrthoDB" id="9783714at2"/>
<evidence type="ECO:0000313" key="9">
    <source>
        <dbReference type="EMBL" id="AFG38546.1"/>
    </source>
</evidence>
<feature type="transmembrane region" description="Helical" evidence="7">
    <location>
        <begin position="210"/>
        <end position="228"/>
    </location>
</feature>
<dbReference type="InterPro" id="IPR000515">
    <property type="entry name" value="MetI-like"/>
</dbReference>
<dbReference type="PANTHER" id="PTHR30193:SF37">
    <property type="entry name" value="INNER MEMBRANE ABC TRANSPORTER PERMEASE PROTEIN YCJO"/>
    <property type="match status" value="1"/>
</dbReference>
<feature type="domain" description="ABC transmembrane type-1" evidence="8">
    <location>
        <begin position="75"/>
        <end position="290"/>
    </location>
</feature>
<evidence type="ECO:0000256" key="5">
    <source>
        <dbReference type="ARBA" id="ARBA00022989"/>
    </source>
</evidence>